<evidence type="ECO:0000256" key="15">
    <source>
        <dbReference type="ARBA" id="ARBA00079588"/>
    </source>
</evidence>
<evidence type="ECO:0000256" key="8">
    <source>
        <dbReference type="ARBA" id="ARBA00023004"/>
    </source>
</evidence>
<proteinExistence type="inferred from homology"/>
<dbReference type="GO" id="GO:0005506">
    <property type="term" value="F:iron ion binding"/>
    <property type="evidence" value="ECO:0007669"/>
    <property type="project" value="InterPro"/>
</dbReference>
<evidence type="ECO:0000313" key="19">
    <source>
        <dbReference type="EMBL" id="OAN38018.1"/>
    </source>
</evidence>
<evidence type="ECO:0000256" key="7">
    <source>
        <dbReference type="ARBA" id="ARBA00023002"/>
    </source>
</evidence>
<sequence>MTALTAKPSVFDAGLPTLDYGFTDTPQEIYPQFHAAQQAAPVALGPIGPEVLSYGMARTVLRDPRFVIPPGIHLSAHGITSGPLWDRVTHSILNMEGAEHRRLRSLVSRAFTPRATARMHDAIHTVVNELLDAVQDAGRCEFVDDVARPYPIPIICALLGAPREDWQQFSRWAEDIFKIVSFDCDLAEEEPIVLEAWGEFDDYIDGMIEARRQNLTDDLLSDLIRIEDGSDRLDAGELRMLAFSVLVAGTDTTRSQLAASMQVLCDHPEQWAVLREHPELAMCAVEETMRHSPSMCSTVRSATADVEIGEYLFPAGTFIVVNTYAANRDATVYADPTRFDISRGDPPPILTFGGGVHYCLGANLARLELAEALKILSVRLPHARAAGPVPWKPLLGLSGPTSLPLEFDR</sequence>
<dbReference type="GO" id="GO:0006707">
    <property type="term" value="P:cholesterol catabolic process"/>
    <property type="evidence" value="ECO:0007669"/>
    <property type="project" value="TreeGrafter"/>
</dbReference>
<dbReference type="InterPro" id="IPR002397">
    <property type="entry name" value="Cyt_P450_B"/>
</dbReference>
<keyword evidence="9 18" id="KW-0503">Monooxygenase</keyword>
<dbReference type="FunFam" id="1.10.630.10:FF:000018">
    <property type="entry name" value="Cytochrome P450 monooxygenase"/>
    <property type="match status" value="1"/>
</dbReference>
<keyword evidence="4 18" id="KW-0349">Heme</keyword>
<evidence type="ECO:0000256" key="9">
    <source>
        <dbReference type="ARBA" id="ARBA00023033"/>
    </source>
</evidence>
<comment type="similarity">
    <text evidence="2 18">Belongs to the cytochrome P450 family.</text>
</comment>
<keyword evidence="11" id="KW-1207">Sterol metabolism</keyword>
<dbReference type="PRINTS" id="PR00385">
    <property type="entry name" value="P450"/>
</dbReference>
<dbReference type="PRINTS" id="PR00359">
    <property type="entry name" value="BP450"/>
</dbReference>
<dbReference type="RefSeq" id="WP_064282221.1">
    <property type="nucleotide sequence ID" value="NZ_LWCS01000023.1"/>
</dbReference>
<dbReference type="OrthoDB" id="3455208at2"/>
<dbReference type="PANTHER" id="PTHR46696">
    <property type="entry name" value="P450, PUTATIVE (EUROFUNG)-RELATED"/>
    <property type="match status" value="1"/>
</dbReference>
<comment type="pathway">
    <text evidence="13">Steroid metabolism; cholesterol degradation.</text>
</comment>
<evidence type="ECO:0000256" key="16">
    <source>
        <dbReference type="ARBA" id="ARBA00082981"/>
    </source>
</evidence>
<evidence type="ECO:0000256" key="5">
    <source>
        <dbReference type="ARBA" id="ARBA00022723"/>
    </source>
</evidence>
<evidence type="ECO:0000256" key="13">
    <source>
        <dbReference type="ARBA" id="ARBA00049645"/>
    </source>
</evidence>
<evidence type="ECO:0000256" key="14">
    <source>
        <dbReference type="ARBA" id="ARBA00070775"/>
    </source>
</evidence>
<keyword evidence="3" id="KW-0153">Cholesterol metabolism</keyword>
<dbReference type="SUPFAM" id="SSF48264">
    <property type="entry name" value="Cytochrome P450"/>
    <property type="match status" value="1"/>
</dbReference>
<dbReference type="EMBL" id="LWCS01000023">
    <property type="protein sequence ID" value="OAN38018.1"/>
    <property type="molecule type" value="Genomic_DNA"/>
</dbReference>
<dbReference type="Pfam" id="PF00067">
    <property type="entry name" value="p450"/>
    <property type="match status" value="1"/>
</dbReference>
<accession>A0A178LUY7</accession>
<keyword evidence="5 18" id="KW-0479">Metal-binding</keyword>
<evidence type="ECO:0000256" key="12">
    <source>
        <dbReference type="ARBA" id="ARBA00023221"/>
    </source>
</evidence>
<evidence type="ECO:0000256" key="2">
    <source>
        <dbReference type="ARBA" id="ARBA00010617"/>
    </source>
</evidence>
<evidence type="ECO:0000256" key="11">
    <source>
        <dbReference type="ARBA" id="ARBA00023166"/>
    </source>
</evidence>
<keyword evidence="7 18" id="KW-0560">Oxidoreductase</keyword>
<evidence type="ECO:0000256" key="6">
    <source>
        <dbReference type="ARBA" id="ARBA00022963"/>
    </source>
</evidence>
<dbReference type="InterPro" id="IPR001128">
    <property type="entry name" value="Cyt_P450"/>
</dbReference>
<reference evidence="19 20" key="1">
    <citation type="submission" date="2016-04" db="EMBL/GenBank/DDBJ databases">
        <title>Draft Genome Sequences of Staphylococcus capitis Strain H36, S. capitis Strain H65, S. cohnii Strain H62, S. hominis Strain H69, Mycobacterium iranicum Strain H39, Plantibacter sp. Strain H53, Pseudomonas oryzihabitans Strain H72, and Microbacterium sp. Strain H83, isolated from residential settings.</title>
        <authorList>
            <person name="Lymperopoulou D."/>
            <person name="Adams R.I."/>
            <person name="Lindow S."/>
            <person name="Coil D.A."/>
            <person name="Jospin G."/>
            <person name="Eisen J.A."/>
        </authorList>
    </citation>
    <scope>NUCLEOTIDE SEQUENCE [LARGE SCALE GENOMIC DNA]</scope>
    <source>
        <strain evidence="19 20">H39</strain>
    </source>
</reference>
<dbReference type="InterPro" id="IPR036396">
    <property type="entry name" value="Cyt_P450_sf"/>
</dbReference>
<evidence type="ECO:0000256" key="4">
    <source>
        <dbReference type="ARBA" id="ARBA00022617"/>
    </source>
</evidence>
<evidence type="ECO:0000256" key="17">
    <source>
        <dbReference type="ARBA" id="ARBA00083909"/>
    </source>
</evidence>
<keyword evidence="8 18" id="KW-0408">Iron</keyword>
<dbReference type="Gene3D" id="1.10.630.10">
    <property type="entry name" value="Cytochrome P450"/>
    <property type="match status" value="1"/>
</dbReference>
<comment type="cofactor">
    <cofactor evidence="1">
        <name>heme</name>
        <dbReference type="ChEBI" id="CHEBI:30413"/>
    </cofactor>
</comment>
<dbReference type="InterPro" id="IPR017972">
    <property type="entry name" value="Cyt_P450_CS"/>
</dbReference>
<dbReference type="PROSITE" id="PS00086">
    <property type="entry name" value="CYTOCHROME_P450"/>
    <property type="match status" value="1"/>
</dbReference>
<organism evidence="19 20">
    <name type="scientific">Mycolicibacterium iranicum</name>
    <name type="common">Mycobacterium iranicum</name>
    <dbReference type="NCBI Taxonomy" id="912594"/>
    <lineage>
        <taxon>Bacteria</taxon>
        <taxon>Bacillati</taxon>
        <taxon>Actinomycetota</taxon>
        <taxon>Actinomycetes</taxon>
        <taxon>Mycobacteriales</taxon>
        <taxon>Mycobacteriaceae</taxon>
        <taxon>Mycolicibacterium</taxon>
    </lineage>
</organism>
<evidence type="ECO:0000256" key="3">
    <source>
        <dbReference type="ARBA" id="ARBA00022548"/>
    </source>
</evidence>
<evidence type="ECO:0000256" key="10">
    <source>
        <dbReference type="ARBA" id="ARBA00023098"/>
    </source>
</evidence>
<gene>
    <name evidence="19" type="ORF">A4X20_20215</name>
</gene>
<dbReference type="Proteomes" id="UP000078396">
    <property type="component" value="Unassembled WGS sequence"/>
</dbReference>
<name>A0A178LUY7_MYCIR</name>
<keyword evidence="10" id="KW-0443">Lipid metabolism</keyword>
<dbReference type="GO" id="GO:0036199">
    <property type="term" value="F:cholest-4-en-3-one 26-monooxygenase activity"/>
    <property type="evidence" value="ECO:0007669"/>
    <property type="project" value="TreeGrafter"/>
</dbReference>
<keyword evidence="12" id="KW-0753">Steroid metabolism</keyword>
<evidence type="ECO:0000313" key="20">
    <source>
        <dbReference type="Proteomes" id="UP000078396"/>
    </source>
</evidence>
<keyword evidence="6" id="KW-0442">Lipid degradation</keyword>
<dbReference type="GO" id="GO:0008395">
    <property type="term" value="F:steroid hydroxylase activity"/>
    <property type="evidence" value="ECO:0007669"/>
    <property type="project" value="TreeGrafter"/>
</dbReference>
<evidence type="ECO:0000256" key="1">
    <source>
        <dbReference type="ARBA" id="ARBA00001971"/>
    </source>
</evidence>
<dbReference type="AlphaFoldDB" id="A0A178LUY7"/>
<dbReference type="PANTHER" id="PTHR46696:SF4">
    <property type="entry name" value="BIOTIN BIOSYNTHESIS CYTOCHROME P450"/>
    <property type="match status" value="1"/>
</dbReference>
<comment type="caution">
    <text evidence="19">The sequence shown here is derived from an EMBL/GenBank/DDBJ whole genome shotgun (WGS) entry which is preliminary data.</text>
</comment>
<dbReference type="GO" id="GO:0020037">
    <property type="term" value="F:heme binding"/>
    <property type="evidence" value="ECO:0007669"/>
    <property type="project" value="InterPro"/>
</dbReference>
<evidence type="ECO:0000256" key="18">
    <source>
        <dbReference type="RuleBase" id="RU000461"/>
    </source>
</evidence>
<protein>
    <recommendedName>
        <fullName evidence="14">Steroid C26-monooxygenase</fullName>
    </recommendedName>
    <alternativeName>
        <fullName evidence="15">Cholest-4-en-3-one C26-monooxygenase</fullName>
    </alternativeName>
    <alternativeName>
        <fullName evidence="17">Cholesterol C26-monooxygenase</fullName>
    </alternativeName>
    <alternativeName>
        <fullName evidence="16">Steroid C27-monooxygenase</fullName>
    </alternativeName>
</protein>